<gene>
    <name evidence="7" type="ORF">JF887_13215</name>
</gene>
<dbReference type="InterPro" id="IPR005101">
    <property type="entry name" value="Cryptochr/Photolyase_FAD-bd"/>
</dbReference>
<dbReference type="PANTHER" id="PTHR11455:SF9">
    <property type="entry name" value="CRYPTOCHROME CIRCADIAN CLOCK 5 ISOFORM X1"/>
    <property type="match status" value="1"/>
</dbReference>
<feature type="binding site" evidence="3">
    <location>
        <position position="262"/>
    </location>
    <ligand>
        <name>FAD</name>
        <dbReference type="ChEBI" id="CHEBI:57692"/>
    </ligand>
</feature>
<dbReference type="AlphaFoldDB" id="A0A934NAP0"/>
<dbReference type="GO" id="GO:0003677">
    <property type="term" value="F:DNA binding"/>
    <property type="evidence" value="ECO:0007669"/>
    <property type="project" value="TreeGrafter"/>
</dbReference>
<dbReference type="InterPro" id="IPR036155">
    <property type="entry name" value="Crypto/Photolyase_N_sf"/>
</dbReference>
<feature type="domain" description="Photolyase/cryptochrome alpha/beta" evidence="6">
    <location>
        <begin position="3"/>
        <end position="131"/>
    </location>
</feature>
<dbReference type="Proteomes" id="UP000614410">
    <property type="component" value="Unassembled WGS sequence"/>
</dbReference>
<comment type="caution">
    <text evidence="7">The sequence shown here is derived from an EMBL/GenBank/DDBJ whole genome shotgun (WGS) entry which is preliminary data.</text>
</comment>
<feature type="site" description="Electron transfer via tryptophanyl radical" evidence="4">
    <location>
        <position position="370"/>
    </location>
</feature>
<protein>
    <submittedName>
        <fullName evidence="7">Deoxyribodipyrimidine photo-lyase</fullName>
    </submittedName>
</protein>
<feature type="site" description="Electron transfer via tryptophanyl radical" evidence="4">
    <location>
        <position position="294"/>
    </location>
</feature>
<dbReference type="SUPFAM" id="SSF52425">
    <property type="entry name" value="Cryptochrome/photolyase, N-terminal domain"/>
    <property type="match status" value="1"/>
</dbReference>
<dbReference type="Pfam" id="PF00875">
    <property type="entry name" value="DNA_photolyase"/>
    <property type="match status" value="1"/>
</dbReference>
<comment type="cofactor">
    <cofactor evidence="3">
        <name>FAD</name>
        <dbReference type="ChEBI" id="CHEBI:57692"/>
    </cofactor>
    <text evidence="3">Binds 1 FAD per subunit.</text>
</comment>
<organism evidence="7 8">
    <name type="scientific">Candidatus Amunia macphersoniae</name>
    <dbReference type="NCBI Taxonomy" id="3127014"/>
    <lineage>
        <taxon>Bacteria</taxon>
        <taxon>Bacillati</taxon>
        <taxon>Candidatus Dormiibacterota</taxon>
        <taxon>Candidatus Dormibacteria</taxon>
        <taxon>Candidatus Aeolococcales</taxon>
        <taxon>Candidatus Aeolococcaceae</taxon>
        <taxon>Candidatus Amunia</taxon>
    </lineage>
</organism>
<dbReference type="InterPro" id="IPR014729">
    <property type="entry name" value="Rossmann-like_a/b/a_fold"/>
</dbReference>
<keyword evidence="2 3" id="KW-0274">FAD</keyword>
<evidence type="ECO:0000313" key="7">
    <source>
        <dbReference type="EMBL" id="MBJ7610372.1"/>
    </source>
</evidence>
<comment type="similarity">
    <text evidence="5">Belongs to the DNA photolyase family.</text>
</comment>
<dbReference type="SUPFAM" id="SSF48173">
    <property type="entry name" value="Cryptochrome/photolyase FAD-binding domain"/>
    <property type="match status" value="1"/>
</dbReference>
<keyword evidence="5" id="KW-0157">Chromophore</keyword>
<dbReference type="GO" id="GO:0003904">
    <property type="term" value="F:deoxyribodipyrimidine photo-lyase activity"/>
    <property type="evidence" value="ECO:0007669"/>
    <property type="project" value="TreeGrafter"/>
</dbReference>
<evidence type="ECO:0000256" key="1">
    <source>
        <dbReference type="ARBA" id="ARBA00022630"/>
    </source>
</evidence>
<dbReference type="GO" id="GO:0071949">
    <property type="term" value="F:FAD binding"/>
    <property type="evidence" value="ECO:0007669"/>
    <property type="project" value="TreeGrafter"/>
</dbReference>
<accession>A0A934NAP0</accession>
<evidence type="ECO:0000256" key="3">
    <source>
        <dbReference type="PIRSR" id="PIRSR602081-1"/>
    </source>
</evidence>
<evidence type="ECO:0000256" key="4">
    <source>
        <dbReference type="PIRSR" id="PIRSR602081-2"/>
    </source>
</evidence>
<dbReference type="Gene3D" id="1.25.40.80">
    <property type="match status" value="1"/>
</dbReference>
<proteinExistence type="inferred from homology"/>
<feature type="binding site" evidence="3">
    <location>
        <begin position="360"/>
        <end position="362"/>
    </location>
    <ligand>
        <name>FAD</name>
        <dbReference type="ChEBI" id="CHEBI:57692"/>
    </ligand>
</feature>
<dbReference type="Gene3D" id="1.10.579.10">
    <property type="entry name" value="DNA Cyclobutane Dipyrimidine Photolyase, subunit A, domain 3"/>
    <property type="match status" value="1"/>
</dbReference>
<dbReference type="EMBL" id="JAEKNN010000061">
    <property type="protein sequence ID" value="MBJ7610372.1"/>
    <property type="molecule type" value="Genomic_DNA"/>
</dbReference>
<dbReference type="Pfam" id="PF03441">
    <property type="entry name" value="FAD_binding_7"/>
    <property type="match status" value="1"/>
</dbReference>
<evidence type="ECO:0000259" key="6">
    <source>
        <dbReference type="PROSITE" id="PS51645"/>
    </source>
</evidence>
<name>A0A934NAP0_9BACT</name>
<feature type="site" description="Electron transfer via tryptophanyl radical" evidence="4">
    <location>
        <position position="347"/>
    </location>
</feature>
<dbReference type="GO" id="GO:0009416">
    <property type="term" value="P:response to light stimulus"/>
    <property type="evidence" value="ECO:0007669"/>
    <property type="project" value="TreeGrafter"/>
</dbReference>
<dbReference type="InterPro" id="IPR006050">
    <property type="entry name" value="DNA_photolyase_N"/>
</dbReference>
<dbReference type="InterPro" id="IPR002081">
    <property type="entry name" value="Cryptochrome/DNA_photolyase_1"/>
</dbReference>
<evidence type="ECO:0000256" key="5">
    <source>
        <dbReference type="RuleBase" id="RU004182"/>
    </source>
</evidence>
<dbReference type="InterPro" id="IPR036134">
    <property type="entry name" value="Crypto/Photolyase_FAD-like_sf"/>
</dbReference>
<dbReference type="PROSITE" id="PS51645">
    <property type="entry name" value="PHR_CRY_ALPHA_BETA"/>
    <property type="match status" value="1"/>
</dbReference>
<evidence type="ECO:0000256" key="2">
    <source>
        <dbReference type="ARBA" id="ARBA00022827"/>
    </source>
</evidence>
<feature type="binding site" evidence="3">
    <location>
        <begin position="232"/>
        <end position="236"/>
    </location>
    <ligand>
        <name>FAD</name>
        <dbReference type="ChEBI" id="CHEBI:57692"/>
    </ligand>
</feature>
<keyword evidence="1 3" id="KW-0285">Flavoprotein</keyword>
<sequence length="419" mass="46409">MNSPTLVLFTRDLRIHDHPALAAAAANGPVVPLFVLDDALLDGVHAAPNRVSFLLDSLHDLRVALADRGSTLLVHRGDVVAETMRVVATTGATAVHISADVSAYAAHRQRLLCHACHAGGIDLRTFPGVTVVPPGELRTGNHDHYRVFTPYFRAWRTHRWREPLAARHELRVPDSMPRPRPIPALETLVARRPSLQLALGGEIAGRERMRHWLANGIATYAATHDALSGDGTSQLSPYLHFGCVSPLELATRSLAATDDDAFVRQLCWRDFHHQVTAAFPAIAHRDYRPRGRTWSHRPDLLDAWRRGHTGVDVLDATMHQLRDEGWIPNRARLIAAGYLVKTLGIDWRAGAAHFMDWLVDGDVANNSGNWQWVAGTGNDTRPNRGFNVERQAHRFDTDGTYAREHLPALVAAGHMEETA</sequence>
<feature type="binding site" evidence="3">
    <location>
        <position position="220"/>
    </location>
    <ligand>
        <name>FAD</name>
        <dbReference type="ChEBI" id="CHEBI:57692"/>
    </ligand>
</feature>
<evidence type="ECO:0000313" key="8">
    <source>
        <dbReference type="Proteomes" id="UP000614410"/>
    </source>
</evidence>
<reference evidence="7 8" key="1">
    <citation type="submission" date="2020-10" db="EMBL/GenBank/DDBJ databases">
        <title>Ca. Dormibacterota MAGs.</title>
        <authorList>
            <person name="Montgomery K."/>
        </authorList>
    </citation>
    <scope>NUCLEOTIDE SEQUENCE [LARGE SCALE GENOMIC DNA]</scope>
    <source>
        <strain evidence="7">Mitchell_Peninsula_5</strain>
    </source>
</reference>
<dbReference type="Gene3D" id="3.40.50.620">
    <property type="entry name" value="HUPs"/>
    <property type="match status" value="1"/>
</dbReference>
<dbReference type="PRINTS" id="PR00147">
    <property type="entry name" value="DNAPHOTLYASE"/>
</dbReference>
<dbReference type="PANTHER" id="PTHR11455">
    <property type="entry name" value="CRYPTOCHROME"/>
    <property type="match status" value="1"/>
</dbReference>